<protein>
    <submittedName>
        <fullName evidence="2 4">Uncharacterized protein</fullName>
    </submittedName>
</protein>
<dbReference type="AlphaFoldDB" id="A0A0N4XRJ6"/>
<dbReference type="EMBL" id="UYSL01011578">
    <property type="protein sequence ID" value="VDL68739.1"/>
    <property type="molecule type" value="Genomic_DNA"/>
</dbReference>
<organism evidence="4">
    <name type="scientific">Nippostrongylus brasiliensis</name>
    <name type="common">Rat hookworm</name>
    <dbReference type="NCBI Taxonomy" id="27835"/>
    <lineage>
        <taxon>Eukaryota</taxon>
        <taxon>Metazoa</taxon>
        <taxon>Ecdysozoa</taxon>
        <taxon>Nematoda</taxon>
        <taxon>Chromadorea</taxon>
        <taxon>Rhabditida</taxon>
        <taxon>Rhabditina</taxon>
        <taxon>Rhabditomorpha</taxon>
        <taxon>Strongyloidea</taxon>
        <taxon>Heligmosomidae</taxon>
        <taxon>Nippostrongylus</taxon>
    </lineage>
</organism>
<evidence type="ECO:0000313" key="3">
    <source>
        <dbReference type="Proteomes" id="UP000271162"/>
    </source>
</evidence>
<reference evidence="4" key="1">
    <citation type="submission" date="2017-02" db="UniProtKB">
        <authorList>
            <consortium name="WormBaseParasite"/>
        </authorList>
    </citation>
    <scope>IDENTIFICATION</scope>
</reference>
<dbReference type="WBParaSite" id="NBR_0000514801-mRNA-1">
    <property type="protein sequence ID" value="NBR_0000514801-mRNA-1"/>
    <property type="gene ID" value="NBR_0000514801"/>
</dbReference>
<feature type="region of interest" description="Disordered" evidence="1">
    <location>
        <begin position="40"/>
        <end position="63"/>
    </location>
</feature>
<gene>
    <name evidence="2" type="ORF">NBR_LOCUS5150</name>
</gene>
<evidence type="ECO:0000313" key="4">
    <source>
        <dbReference type="WBParaSite" id="NBR_0000514801-mRNA-1"/>
    </source>
</evidence>
<name>A0A0N4XRJ6_NIPBR</name>
<sequence>MSCHESETIPDAEMELKWTGGPQEEMELLKVCDKVPMRRRCADSHGRRGGKTLANQRSKASEL</sequence>
<keyword evidence="3" id="KW-1185">Reference proteome</keyword>
<accession>A0A0N4XRJ6</accession>
<proteinExistence type="predicted"/>
<reference evidence="2 3" key="2">
    <citation type="submission" date="2018-11" db="EMBL/GenBank/DDBJ databases">
        <authorList>
            <consortium name="Pathogen Informatics"/>
        </authorList>
    </citation>
    <scope>NUCLEOTIDE SEQUENCE [LARGE SCALE GENOMIC DNA]</scope>
</reference>
<evidence type="ECO:0000256" key="1">
    <source>
        <dbReference type="SAM" id="MobiDB-lite"/>
    </source>
</evidence>
<feature type="compositionally biased region" description="Polar residues" evidence="1">
    <location>
        <begin position="53"/>
        <end position="63"/>
    </location>
</feature>
<evidence type="ECO:0000313" key="2">
    <source>
        <dbReference type="EMBL" id="VDL68739.1"/>
    </source>
</evidence>
<dbReference type="Proteomes" id="UP000271162">
    <property type="component" value="Unassembled WGS sequence"/>
</dbReference>